<dbReference type="KEGG" id="hara:AArcS_0710"/>
<dbReference type="InterPro" id="IPR024173">
    <property type="entry name" value="Pesterase_MJ0037-like"/>
</dbReference>
<dbReference type="InterPro" id="IPR029052">
    <property type="entry name" value="Metallo-depent_PP-like"/>
</dbReference>
<accession>A0A897MUL8</accession>
<reference evidence="1" key="1">
    <citation type="submission" date="2020-11" db="EMBL/GenBank/DDBJ databases">
        <title>Carbohydrate-dependent, anaerobic sulfur respiration: A novel catabolism in halophilic archaea.</title>
        <authorList>
            <person name="Sorokin D.Y."/>
            <person name="Messina E."/>
            <person name="Smedile F."/>
            <person name="La Cono V."/>
            <person name="Hallsworth J.E."/>
            <person name="Yakimov M.M."/>
        </authorList>
    </citation>
    <scope>NUCLEOTIDE SEQUENCE</scope>
    <source>
        <strain evidence="1">AArc-S</strain>
    </source>
</reference>
<proteinExistence type="predicted"/>
<dbReference type="Gene3D" id="3.60.21.10">
    <property type="match status" value="1"/>
</dbReference>
<sequence>MATVEPLPGEPAAVADIDGEPALVLADVHAGIESALRAERGLSLDSRAETRRDRIERLLVGTDATRLIVLGDLMHSIGGPGGAERGEIEVLLESLPAVDVTLVKGNHDGEIESWIEGVTVTEGGGVRLGAVGFAHGHTWPDPDVLAADIVCVAHEHPQVRLEDEVGGSRAERVWLRGELNRGVFEDRYDAPVAASELIVVPAFNDLVGGTWVNTNDEFLAPFLPDALVDGQAYLLDGTRLGSFREI</sequence>
<dbReference type="AlphaFoldDB" id="A0A897MUL8"/>
<dbReference type="PANTHER" id="PTHR39323:SF1">
    <property type="entry name" value="BLR1149 PROTEIN"/>
    <property type="match status" value="1"/>
</dbReference>
<dbReference type="PIRSF" id="PIRSF000887">
    <property type="entry name" value="Pesterase_MJ0037"/>
    <property type="match status" value="1"/>
</dbReference>
<keyword evidence="1" id="KW-0378">Hydrolase</keyword>
<evidence type="ECO:0000313" key="2">
    <source>
        <dbReference type="Proteomes" id="UP000663586"/>
    </source>
</evidence>
<dbReference type="SUPFAM" id="SSF56300">
    <property type="entry name" value="Metallo-dependent phosphatases"/>
    <property type="match status" value="1"/>
</dbReference>
<dbReference type="RefSeq" id="WP_238479040.1">
    <property type="nucleotide sequence ID" value="NZ_CP064786.1"/>
</dbReference>
<name>A0A897MUL8_9EURY</name>
<protein>
    <submittedName>
        <fullName evidence="1">Putative phosphohydrolase, MPP superfamily</fullName>
    </submittedName>
</protein>
<keyword evidence="2" id="KW-1185">Reference proteome</keyword>
<dbReference type="EMBL" id="CP064786">
    <property type="protein sequence ID" value="QSG01935.1"/>
    <property type="molecule type" value="Genomic_DNA"/>
</dbReference>
<evidence type="ECO:0000313" key="1">
    <source>
        <dbReference type="EMBL" id="QSG01935.1"/>
    </source>
</evidence>
<dbReference type="CDD" id="cd07391">
    <property type="entry name" value="MPP_PF1019"/>
    <property type="match status" value="1"/>
</dbReference>
<dbReference type="GeneID" id="70684095"/>
<gene>
    <name evidence="1" type="ORF">AArcS_0710</name>
</gene>
<dbReference type="PANTHER" id="PTHR39323">
    <property type="entry name" value="BLR1149 PROTEIN"/>
    <property type="match status" value="1"/>
</dbReference>
<organism evidence="1 2">
    <name type="scientific">Natranaeroarchaeum sulfidigenes</name>
    <dbReference type="NCBI Taxonomy" id="2784880"/>
    <lineage>
        <taxon>Archaea</taxon>
        <taxon>Methanobacteriati</taxon>
        <taxon>Methanobacteriota</taxon>
        <taxon>Stenosarchaea group</taxon>
        <taxon>Halobacteria</taxon>
        <taxon>Halobacteriales</taxon>
        <taxon>Natronoarchaeaceae</taxon>
        <taxon>Natranaeroarchaeum</taxon>
    </lineage>
</organism>
<dbReference type="GO" id="GO:0016787">
    <property type="term" value="F:hydrolase activity"/>
    <property type="evidence" value="ECO:0007669"/>
    <property type="project" value="UniProtKB-KW"/>
</dbReference>
<dbReference type="Proteomes" id="UP000663586">
    <property type="component" value="Chromosome"/>
</dbReference>